<dbReference type="CDD" id="cd03225">
    <property type="entry name" value="ABC_cobalt_CbiO_domain1"/>
    <property type="match status" value="1"/>
</dbReference>
<evidence type="ECO:0000256" key="6">
    <source>
        <dbReference type="ARBA" id="ARBA00022840"/>
    </source>
</evidence>
<dbReference type="InterPro" id="IPR050095">
    <property type="entry name" value="ECF_ABC_transporter_ATP-bd"/>
</dbReference>
<dbReference type="PROSITE" id="PS50893">
    <property type="entry name" value="ABC_TRANSPORTER_2"/>
    <property type="match status" value="1"/>
</dbReference>
<keyword evidence="7" id="KW-1278">Translocase</keyword>
<keyword evidence="6 10" id="KW-0067">ATP-binding</keyword>
<dbReference type="EMBL" id="LSRS01000003">
    <property type="protein sequence ID" value="KAF1085193.1"/>
    <property type="molecule type" value="Genomic_DNA"/>
</dbReference>
<dbReference type="InterPro" id="IPR003439">
    <property type="entry name" value="ABC_transporter-like_ATP-bd"/>
</dbReference>
<evidence type="ECO:0000259" key="9">
    <source>
        <dbReference type="PROSITE" id="PS50893"/>
    </source>
</evidence>
<evidence type="ECO:0000256" key="8">
    <source>
        <dbReference type="ARBA" id="ARBA00023136"/>
    </source>
</evidence>
<keyword evidence="4" id="KW-1003">Cell membrane</keyword>
<proteinExistence type="inferred from homology"/>
<gene>
    <name evidence="10" type="primary">ecfA2</name>
    <name evidence="10" type="ORF">SPSYN_01329</name>
</gene>
<keyword evidence="5" id="KW-0547">Nucleotide-binding</keyword>
<dbReference type="GO" id="GO:0043190">
    <property type="term" value="C:ATP-binding cassette (ABC) transporter complex"/>
    <property type="evidence" value="ECO:0007669"/>
    <property type="project" value="TreeGrafter"/>
</dbReference>
<dbReference type="SMART" id="SM00382">
    <property type="entry name" value="AAA"/>
    <property type="match status" value="1"/>
</dbReference>
<keyword evidence="10" id="KW-0378">Hydrolase</keyword>
<dbReference type="Pfam" id="PF00005">
    <property type="entry name" value="ABC_tran"/>
    <property type="match status" value="1"/>
</dbReference>
<dbReference type="PROSITE" id="PS00211">
    <property type="entry name" value="ABC_TRANSPORTER_1"/>
    <property type="match status" value="1"/>
</dbReference>
<evidence type="ECO:0000256" key="7">
    <source>
        <dbReference type="ARBA" id="ARBA00022967"/>
    </source>
</evidence>
<reference evidence="10" key="1">
    <citation type="submission" date="2016-02" db="EMBL/GenBank/DDBJ databases">
        <title>Draft Genome Sequence of Sporotomaculum syntrophicum Strain FB, a Syntrophic Benzoate Degrader.</title>
        <authorList>
            <person name="Nobu M.K."/>
            <person name="Narihiro T."/>
            <person name="Qiu Y.-L."/>
            <person name="Ohashi A."/>
            <person name="Liu W.-T."/>
            <person name="Yuji S."/>
        </authorList>
    </citation>
    <scope>NUCLEOTIDE SEQUENCE</scope>
    <source>
        <strain evidence="10">FB</strain>
    </source>
</reference>
<keyword evidence="3" id="KW-0813">Transport</keyword>
<dbReference type="GO" id="GO:0005524">
    <property type="term" value="F:ATP binding"/>
    <property type="evidence" value="ECO:0007669"/>
    <property type="project" value="UniProtKB-KW"/>
</dbReference>
<dbReference type="AlphaFoldDB" id="A0A9D2WPX3"/>
<dbReference type="InterPro" id="IPR027417">
    <property type="entry name" value="P-loop_NTPase"/>
</dbReference>
<dbReference type="RefSeq" id="WP_161821695.1">
    <property type="nucleotide sequence ID" value="NZ_LSRS01000003.1"/>
</dbReference>
<comment type="subcellular location">
    <subcellularLocation>
        <location evidence="1">Cell membrane</location>
        <topology evidence="1">Peripheral membrane protein</topology>
    </subcellularLocation>
</comment>
<evidence type="ECO:0000256" key="5">
    <source>
        <dbReference type="ARBA" id="ARBA00022741"/>
    </source>
</evidence>
<protein>
    <submittedName>
        <fullName evidence="10">Energy-coupling factor transporter ATP-binding protein EcfA2</fullName>
        <ecNumber evidence="10">3.6.3.-</ecNumber>
    </submittedName>
</protein>
<dbReference type="Gene3D" id="3.40.50.300">
    <property type="entry name" value="P-loop containing nucleotide triphosphate hydrolases"/>
    <property type="match status" value="1"/>
</dbReference>
<keyword evidence="8" id="KW-0472">Membrane</keyword>
<dbReference type="SUPFAM" id="SSF52540">
    <property type="entry name" value="P-loop containing nucleoside triphosphate hydrolases"/>
    <property type="match status" value="1"/>
</dbReference>
<feature type="domain" description="ABC transporter" evidence="9">
    <location>
        <begin position="4"/>
        <end position="244"/>
    </location>
</feature>
<sequence length="292" mass="31704">MPCIEVEELTHVYYPGTPLEIVALRDIELTVYDGEFIALAGSAGSGKSTLVQHFNGLLLPTAGCVKVLGRAISDKQHRQQLWRQVGLVFQFPERQIFSNTVFEDIAFGPRNLGWDSTTVSKQVKDTVALVGLPEEILSADPRTLSGGMLRRVAICGVLAMRPRILIMDEPGAGLEPATRQLILANIKEIQAQHGMTVILITHHLEDAAVFAERVAVLHQGVLLSIGPTREVLSQTELLHRAGLKAPFAVELAQRLSQEGIPLPSLPQSIEDVAQLLQQLLQTNGARPGGASL</sequence>
<keyword evidence="11" id="KW-1185">Reference proteome</keyword>
<evidence type="ECO:0000256" key="3">
    <source>
        <dbReference type="ARBA" id="ARBA00022448"/>
    </source>
</evidence>
<dbReference type="FunFam" id="3.40.50.300:FF:000224">
    <property type="entry name" value="Energy-coupling factor transporter ATP-binding protein EcfA"/>
    <property type="match status" value="1"/>
</dbReference>
<accession>A0A9D2WPX3</accession>
<dbReference type="OrthoDB" id="9784332at2"/>
<organism evidence="10 11">
    <name type="scientific">Sporotomaculum syntrophicum</name>
    <dbReference type="NCBI Taxonomy" id="182264"/>
    <lineage>
        <taxon>Bacteria</taxon>
        <taxon>Bacillati</taxon>
        <taxon>Bacillota</taxon>
        <taxon>Clostridia</taxon>
        <taxon>Eubacteriales</taxon>
        <taxon>Desulfallaceae</taxon>
        <taxon>Sporotomaculum</taxon>
    </lineage>
</organism>
<evidence type="ECO:0000256" key="4">
    <source>
        <dbReference type="ARBA" id="ARBA00022475"/>
    </source>
</evidence>
<evidence type="ECO:0000313" key="10">
    <source>
        <dbReference type="EMBL" id="KAF1085193.1"/>
    </source>
</evidence>
<dbReference type="EC" id="3.6.3.-" evidence="10"/>
<dbReference type="InterPro" id="IPR015856">
    <property type="entry name" value="ABC_transpr_CbiO/EcfA_su"/>
</dbReference>
<dbReference type="GO" id="GO:0042626">
    <property type="term" value="F:ATPase-coupled transmembrane transporter activity"/>
    <property type="evidence" value="ECO:0007669"/>
    <property type="project" value="TreeGrafter"/>
</dbReference>
<dbReference type="InterPro" id="IPR017871">
    <property type="entry name" value="ABC_transporter-like_CS"/>
</dbReference>
<dbReference type="PANTHER" id="PTHR43553">
    <property type="entry name" value="HEAVY METAL TRANSPORTER"/>
    <property type="match status" value="1"/>
</dbReference>
<comment type="similarity">
    <text evidence="2">Belongs to the ABC transporter superfamily.</text>
</comment>
<evidence type="ECO:0000313" key="11">
    <source>
        <dbReference type="Proteomes" id="UP000798488"/>
    </source>
</evidence>
<name>A0A9D2WPX3_9FIRM</name>
<dbReference type="InterPro" id="IPR003593">
    <property type="entry name" value="AAA+_ATPase"/>
</dbReference>
<dbReference type="GO" id="GO:0016887">
    <property type="term" value="F:ATP hydrolysis activity"/>
    <property type="evidence" value="ECO:0007669"/>
    <property type="project" value="InterPro"/>
</dbReference>
<evidence type="ECO:0000256" key="1">
    <source>
        <dbReference type="ARBA" id="ARBA00004202"/>
    </source>
</evidence>
<comment type="caution">
    <text evidence="10">The sequence shown here is derived from an EMBL/GenBank/DDBJ whole genome shotgun (WGS) entry which is preliminary data.</text>
</comment>
<evidence type="ECO:0000256" key="2">
    <source>
        <dbReference type="ARBA" id="ARBA00005417"/>
    </source>
</evidence>
<dbReference type="Proteomes" id="UP000798488">
    <property type="component" value="Unassembled WGS sequence"/>
</dbReference>